<dbReference type="Pfam" id="PF04972">
    <property type="entry name" value="BON"/>
    <property type="match status" value="1"/>
</dbReference>
<dbReference type="PROSITE" id="PS50914">
    <property type="entry name" value="BON"/>
    <property type="match status" value="1"/>
</dbReference>
<dbReference type="STRING" id="65393.PCC7424_0636"/>
<feature type="region of interest" description="Disordered" evidence="1">
    <location>
        <begin position="22"/>
        <end position="94"/>
    </location>
</feature>
<dbReference type="EMBL" id="CP001291">
    <property type="protein sequence ID" value="ACK69096.1"/>
    <property type="molecule type" value="Genomic_DNA"/>
</dbReference>
<dbReference type="eggNOG" id="COG2823">
    <property type="taxonomic scope" value="Bacteria"/>
</dbReference>
<dbReference type="InterPro" id="IPR051686">
    <property type="entry name" value="Lipoprotein_DolP"/>
</dbReference>
<protein>
    <submittedName>
        <fullName evidence="4">Transport-associated</fullName>
    </submittedName>
</protein>
<keyword evidence="2" id="KW-0732">Signal</keyword>
<dbReference type="PANTHER" id="PTHR34606:SF15">
    <property type="entry name" value="BON DOMAIN-CONTAINING PROTEIN"/>
    <property type="match status" value="1"/>
</dbReference>
<feature type="signal peptide" evidence="2">
    <location>
        <begin position="1"/>
        <end position="19"/>
    </location>
</feature>
<feature type="chain" id="PRO_5002856457" evidence="2">
    <location>
        <begin position="20"/>
        <end position="158"/>
    </location>
</feature>
<dbReference type="PANTHER" id="PTHR34606">
    <property type="entry name" value="BON DOMAIN-CONTAINING PROTEIN"/>
    <property type="match status" value="1"/>
</dbReference>
<feature type="compositionally biased region" description="Basic and acidic residues" evidence="1">
    <location>
        <begin position="47"/>
        <end position="73"/>
    </location>
</feature>
<dbReference type="HOGENOM" id="CLU_122304_0_0_3"/>
<name>B7KES1_GLOC7</name>
<dbReference type="OrthoDB" id="456897at2"/>
<dbReference type="InterPro" id="IPR007055">
    <property type="entry name" value="BON_dom"/>
</dbReference>
<dbReference type="RefSeq" id="WP_012598043.1">
    <property type="nucleotide sequence ID" value="NC_011729.1"/>
</dbReference>
<dbReference type="AlphaFoldDB" id="B7KES1"/>
<proteinExistence type="predicted"/>
<keyword evidence="5" id="KW-1185">Reference proteome</keyword>
<organism evidence="4 5">
    <name type="scientific">Gloeothece citriformis (strain PCC 7424)</name>
    <name type="common">Cyanothece sp. (strain PCC 7424)</name>
    <dbReference type="NCBI Taxonomy" id="65393"/>
    <lineage>
        <taxon>Bacteria</taxon>
        <taxon>Bacillati</taxon>
        <taxon>Cyanobacteriota</taxon>
        <taxon>Cyanophyceae</taxon>
        <taxon>Oscillatoriophycideae</taxon>
        <taxon>Chroococcales</taxon>
        <taxon>Aphanothecaceae</taxon>
        <taxon>Gloeothece</taxon>
        <taxon>Gloeothece citriformis</taxon>
    </lineage>
</organism>
<feature type="domain" description="BON" evidence="3">
    <location>
        <begin position="84"/>
        <end position="150"/>
    </location>
</feature>
<evidence type="ECO:0000259" key="3">
    <source>
        <dbReference type="PROSITE" id="PS50914"/>
    </source>
</evidence>
<evidence type="ECO:0000256" key="2">
    <source>
        <dbReference type="SAM" id="SignalP"/>
    </source>
</evidence>
<dbReference type="PROSITE" id="PS51257">
    <property type="entry name" value="PROKAR_LIPOPROTEIN"/>
    <property type="match status" value="1"/>
</dbReference>
<accession>B7KES1</accession>
<reference evidence="5" key="1">
    <citation type="journal article" date="2011" name="MBio">
        <title>Novel metabolic attributes of the genus Cyanothece, comprising a group of unicellular nitrogen-fixing Cyanobacteria.</title>
        <authorList>
            <person name="Bandyopadhyay A."/>
            <person name="Elvitigala T."/>
            <person name="Welsh E."/>
            <person name="Stockel J."/>
            <person name="Liberton M."/>
            <person name="Min H."/>
            <person name="Sherman L.A."/>
            <person name="Pakrasi H.B."/>
        </authorList>
    </citation>
    <scope>NUCLEOTIDE SEQUENCE [LARGE SCALE GENOMIC DNA]</scope>
    <source>
        <strain evidence="5">PCC 7424</strain>
    </source>
</reference>
<gene>
    <name evidence="4" type="ordered locus">PCC7424_0636</name>
</gene>
<dbReference type="KEGG" id="cyc:PCC7424_0636"/>
<evidence type="ECO:0000256" key="1">
    <source>
        <dbReference type="SAM" id="MobiDB-lite"/>
    </source>
</evidence>
<dbReference type="Proteomes" id="UP000002384">
    <property type="component" value="Chromosome"/>
</dbReference>
<feature type="compositionally biased region" description="Basic and acidic residues" evidence="1">
    <location>
        <begin position="80"/>
        <end position="94"/>
    </location>
</feature>
<sequence length="158" mass="17347">MKKITTILLGSILLLGAVACQDVSKTSSDSPDSLEETTEAPTQDTVEDSREDAQSEVRRDQLNADIRANEERNNAFNDGQENRSDDSVETEVRSKLEANIPKSQLSVESEEGTVTVAGTVPDEQDIEKIEPLAMEIKGVKRVVNQATYAPPTQEQQDQ</sequence>
<dbReference type="Gene3D" id="3.30.1340.30">
    <property type="match status" value="1"/>
</dbReference>
<evidence type="ECO:0000313" key="5">
    <source>
        <dbReference type="Proteomes" id="UP000002384"/>
    </source>
</evidence>
<evidence type="ECO:0000313" key="4">
    <source>
        <dbReference type="EMBL" id="ACK69096.1"/>
    </source>
</evidence>